<comment type="caution">
    <text evidence="1">The sequence shown here is derived from an EMBL/GenBank/DDBJ whole genome shotgun (WGS) entry which is preliminary data.</text>
</comment>
<dbReference type="Proteomes" id="UP000309997">
    <property type="component" value="Unassembled WGS sequence"/>
</dbReference>
<protein>
    <submittedName>
        <fullName evidence="1">Uncharacterized protein</fullName>
    </submittedName>
</protein>
<reference evidence="1 2" key="1">
    <citation type="journal article" date="2024" name="Plant Biotechnol. J.">
        <title>Genome and CRISPR/Cas9 system of a widespread forest tree (Populus alba) in the world.</title>
        <authorList>
            <person name="Liu Y.J."/>
            <person name="Jiang P.F."/>
            <person name="Han X.M."/>
            <person name="Li X.Y."/>
            <person name="Wang H.M."/>
            <person name="Wang Y.J."/>
            <person name="Wang X.X."/>
            <person name="Zeng Q.Y."/>
        </authorList>
    </citation>
    <scope>NUCLEOTIDE SEQUENCE [LARGE SCALE GENOMIC DNA]</scope>
    <source>
        <strain evidence="2">cv. PAL-ZL1</strain>
    </source>
</reference>
<sequence>MTTSEGANLFPHPYYGVVSVHHVGVLCDNLERSLEFYQGILGLFHYLLAWCLYSSPSYPQVFPYTLSRSGRPAIFTKDPDANALRIHSSGWLTYPVFNRVETCNIT</sequence>
<evidence type="ECO:0000313" key="2">
    <source>
        <dbReference type="Proteomes" id="UP000309997"/>
    </source>
</evidence>
<gene>
    <name evidence="1" type="ORF">D5086_031798</name>
</gene>
<dbReference type="EMBL" id="RCHU02000018">
    <property type="protein sequence ID" value="KAL3566383.1"/>
    <property type="molecule type" value="Genomic_DNA"/>
</dbReference>
<accession>A0ACC4AJJ1</accession>
<name>A0ACC4AJJ1_POPAL</name>
<proteinExistence type="predicted"/>
<organism evidence="1 2">
    <name type="scientific">Populus alba</name>
    <name type="common">White poplar</name>
    <dbReference type="NCBI Taxonomy" id="43335"/>
    <lineage>
        <taxon>Eukaryota</taxon>
        <taxon>Viridiplantae</taxon>
        <taxon>Streptophyta</taxon>
        <taxon>Embryophyta</taxon>
        <taxon>Tracheophyta</taxon>
        <taxon>Spermatophyta</taxon>
        <taxon>Magnoliopsida</taxon>
        <taxon>eudicotyledons</taxon>
        <taxon>Gunneridae</taxon>
        <taxon>Pentapetalae</taxon>
        <taxon>rosids</taxon>
        <taxon>fabids</taxon>
        <taxon>Malpighiales</taxon>
        <taxon>Salicaceae</taxon>
        <taxon>Saliceae</taxon>
        <taxon>Populus</taxon>
    </lineage>
</organism>
<evidence type="ECO:0000313" key="1">
    <source>
        <dbReference type="EMBL" id="KAL3566383.1"/>
    </source>
</evidence>
<keyword evidence="2" id="KW-1185">Reference proteome</keyword>